<sequence length="221" mass="26125">MFKRGTLLKLIMMKAEKTIRNHIEEIRQQKIIAASRFFFKQKNYASHKVWDVRKENDGSALLTNYYFNNKQKVLQKVIVQNTIMLFNVLAPVLNSREKTVIQKIEFIVLAYIDLLLEKPDFAAFILNELLSDSSKIDVIAIKREYLLNSYFMMQILELKKESKNKFNPVQQILNLIGMILLPLATVKRFANSEITENRRYLVLLEERKKMLPLWTSCMFQQ</sequence>
<dbReference type="Proteomes" id="UP000198302">
    <property type="component" value="Unassembled WGS sequence"/>
</dbReference>
<dbReference type="Gene3D" id="1.10.357.10">
    <property type="entry name" value="Tetracycline Repressor, domain 2"/>
    <property type="match status" value="1"/>
</dbReference>
<protein>
    <recommendedName>
        <fullName evidence="5">TetR family transcriptional regulator</fullName>
    </recommendedName>
</protein>
<dbReference type="Proteomes" id="UP000032061">
    <property type="component" value="Unassembled WGS sequence"/>
</dbReference>
<accession>A0A0D0F1E6</accession>
<dbReference type="EMBL" id="JPRK01000013">
    <property type="protein sequence ID" value="KIO51852.1"/>
    <property type="molecule type" value="Genomic_DNA"/>
</dbReference>
<evidence type="ECO:0000313" key="1">
    <source>
        <dbReference type="EMBL" id="KIO51852.1"/>
    </source>
</evidence>
<dbReference type="SUPFAM" id="SSF46689">
    <property type="entry name" value="Homeodomain-like"/>
    <property type="match status" value="1"/>
</dbReference>
<dbReference type="OrthoDB" id="9789566at2"/>
<organism evidence="1 3">
    <name type="scientific">Flavobacterium hibernum</name>
    <dbReference type="NCBI Taxonomy" id="37752"/>
    <lineage>
        <taxon>Bacteria</taxon>
        <taxon>Pseudomonadati</taxon>
        <taxon>Bacteroidota</taxon>
        <taxon>Flavobacteriia</taxon>
        <taxon>Flavobacteriales</taxon>
        <taxon>Flavobacteriaceae</taxon>
        <taxon>Flavobacterium</taxon>
    </lineage>
</organism>
<keyword evidence="4" id="KW-1185">Reference proteome</keyword>
<evidence type="ECO:0000313" key="4">
    <source>
        <dbReference type="Proteomes" id="UP000198302"/>
    </source>
</evidence>
<reference evidence="2 4" key="2">
    <citation type="submission" date="2016-11" db="EMBL/GenBank/DDBJ databases">
        <title>Whole genomes of Flavobacteriaceae.</title>
        <authorList>
            <person name="Stine C."/>
            <person name="Li C."/>
            <person name="Tadesse D."/>
        </authorList>
    </citation>
    <scope>NUCLEOTIDE SEQUENCE [LARGE SCALE GENOMIC DNA]</scope>
    <source>
        <strain evidence="2 4">ATCC 51468</strain>
    </source>
</reference>
<dbReference type="EMBL" id="MUGX01000034">
    <property type="protein sequence ID" value="OXA84272.1"/>
    <property type="molecule type" value="Genomic_DNA"/>
</dbReference>
<dbReference type="AlphaFoldDB" id="A0A0D0F1E6"/>
<comment type="caution">
    <text evidence="1">The sequence shown here is derived from an EMBL/GenBank/DDBJ whole genome shotgun (WGS) entry which is preliminary data.</text>
</comment>
<proteinExistence type="predicted"/>
<evidence type="ECO:0000313" key="3">
    <source>
        <dbReference type="Proteomes" id="UP000032061"/>
    </source>
</evidence>
<evidence type="ECO:0000313" key="2">
    <source>
        <dbReference type="EMBL" id="OXA84272.1"/>
    </source>
</evidence>
<name>A0A0D0F1E6_9FLAO</name>
<reference evidence="1 3" key="1">
    <citation type="submission" date="2015-01" db="EMBL/GenBank/DDBJ databases">
        <title>Genome of Flavobacterium hibernum DSM 12611.</title>
        <authorList>
            <person name="Stropko S.J."/>
            <person name="Pipes S.E."/>
            <person name="Newman J.D."/>
        </authorList>
    </citation>
    <scope>NUCLEOTIDE SEQUENCE [LARGE SCALE GENOMIC DNA]</scope>
    <source>
        <strain evidence="1 3">DSM 12611</strain>
    </source>
</reference>
<dbReference type="InterPro" id="IPR009057">
    <property type="entry name" value="Homeodomain-like_sf"/>
</dbReference>
<gene>
    <name evidence="2" type="ORF">B0A73_20560</name>
    <name evidence="1" type="ORF">IW18_16520</name>
</gene>
<dbReference type="STRING" id="37752.IW18_16520"/>
<evidence type="ECO:0008006" key="5">
    <source>
        <dbReference type="Google" id="ProtNLM"/>
    </source>
</evidence>
<dbReference type="RefSeq" id="WP_041518979.1">
    <property type="nucleotide sequence ID" value="NZ_MUGX01000034.1"/>
</dbReference>